<dbReference type="InterPro" id="IPR030934">
    <property type="entry name" value="Intein_C"/>
</dbReference>
<dbReference type="Proteomes" id="UP000265930">
    <property type="component" value="Unassembled WGS sequence"/>
</dbReference>
<protein>
    <submittedName>
        <fullName evidence="1">Uncharacterized protein</fullName>
    </submittedName>
</protein>
<dbReference type="NCBIfam" id="TIGR01443">
    <property type="entry name" value="intein_Cterm"/>
    <property type="match status" value="1"/>
</dbReference>
<name>A0A399IRU3_9CLOT</name>
<comment type="caution">
    <text evidence="1">The sequence shown here is derived from an EMBL/GenBank/DDBJ whole genome shotgun (WGS) entry which is preliminary data.</text>
</comment>
<proteinExistence type="predicted"/>
<accession>A0A399IRU3</accession>
<dbReference type="AlphaFoldDB" id="A0A399IRU3"/>
<reference evidence="1 2" key="1">
    <citation type="submission" date="2018-08" db="EMBL/GenBank/DDBJ databases">
        <title>Genome of Clostridium chromiireducens C1, DSM12136.</title>
        <authorList>
            <person name="Xing M."/>
            <person name="Wei Y."/>
            <person name="Ang E.L."/>
            <person name="Zhao H."/>
            <person name="Zhang Y."/>
        </authorList>
    </citation>
    <scope>NUCLEOTIDE SEQUENCE [LARGE SCALE GENOMIC DNA]</scope>
    <source>
        <strain evidence="1 2">C1</strain>
    </source>
</reference>
<evidence type="ECO:0000313" key="2">
    <source>
        <dbReference type="Proteomes" id="UP000265930"/>
    </source>
</evidence>
<organism evidence="1 2">
    <name type="scientific">Clostridium chromiireducens</name>
    <dbReference type="NCBI Taxonomy" id="225345"/>
    <lineage>
        <taxon>Bacteria</taxon>
        <taxon>Bacillati</taxon>
        <taxon>Bacillota</taxon>
        <taxon>Clostridia</taxon>
        <taxon>Eubacteriales</taxon>
        <taxon>Clostridiaceae</taxon>
        <taxon>Clostridium</taxon>
    </lineage>
</organism>
<dbReference type="EMBL" id="QXDJ01000002">
    <property type="protein sequence ID" value="RII35768.1"/>
    <property type="molecule type" value="Genomic_DNA"/>
</dbReference>
<evidence type="ECO:0000313" key="1">
    <source>
        <dbReference type="EMBL" id="RII35768.1"/>
    </source>
</evidence>
<gene>
    <name evidence="1" type="ORF">D2A34_09195</name>
</gene>
<sequence>MHIPYDIHVSQNHLFLHN</sequence>